<name>A0A218P922_9EURY</name>
<keyword evidence="6" id="KW-1185">Reference proteome</keyword>
<dbReference type="InterPro" id="IPR044946">
    <property type="entry name" value="Restrct_endonuc_typeI_TRD_sf"/>
</dbReference>
<evidence type="ECO:0000313" key="5">
    <source>
        <dbReference type="EMBL" id="ASJ07273.1"/>
    </source>
</evidence>
<evidence type="ECO:0000256" key="3">
    <source>
        <dbReference type="ARBA" id="ARBA00023125"/>
    </source>
</evidence>
<dbReference type="PANTHER" id="PTHR30408">
    <property type="entry name" value="TYPE-1 RESTRICTION ENZYME ECOKI SPECIFICITY PROTEIN"/>
    <property type="match status" value="1"/>
</dbReference>
<reference evidence="5 6" key="1">
    <citation type="submission" date="2016-04" db="EMBL/GenBank/DDBJ databases">
        <title>Complete genome sequence of Thermococcus pacificus type strain P4.</title>
        <authorList>
            <person name="Oger P.M."/>
        </authorList>
    </citation>
    <scope>NUCLEOTIDE SEQUENCE [LARGE SCALE GENOMIC DNA]</scope>
    <source>
        <strain evidence="5 6">P-4</strain>
    </source>
</reference>
<dbReference type="InterPro" id="IPR052021">
    <property type="entry name" value="Type-I_RS_S_subunit"/>
</dbReference>
<gene>
    <name evidence="5" type="ORF">A3L08_08045</name>
</gene>
<dbReference type="RefSeq" id="WP_088854521.1">
    <property type="nucleotide sequence ID" value="NZ_CP015102.1"/>
</dbReference>
<dbReference type="AlphaFoldDB" id="A0A218P922"/>
<feature type="domain" description="Type I restriction modification DNA specificity" evidence="4">
    <location>
        <begin position="69"/>
        <end position="228"/>
    </location>
</feature>
<evidence type="ECO:0000256" key="1">
    <source>
        <dbReference type="ARBA" id="ARBA00010923"/>
    </source>
</evidence>
<comment type="similarity">
    <text evidence="1">Belongs to the type-I restriction system S methylase family.</text>
</comment>
<dbReference type="PANTHER" id="PTHR30408:SF12">
    <property type="entry name" value="TYPE I RESTRICTION ENZYME MJAVIII SPECIFICITY SUBUNIT"/>
    <property type="match status" value="1"/>
</dbReference>
<evidence type="ECO:0000313" key="6">
    <source>
        <dbReference type="Proteomes" id="UP000197418"/>
    </source>
</evidence>
<dbReference type="GO" id="GO:0009307">
    <property type="term" value="P:DNA restriction-modification system"/>
    <property type="evidence" value="ECO:0007669"/>
    <property type="project" value="UniProtKB-KW"/>
</dbReference>
<evidence type="ECO:0000256" key="2">
    <source>
        <dbReference type="ARBA" id="ARBA00022747"/>
    </source>
</evidence>
<dbReference type="SUPFAM" id="SSF116734">
    <property type="entry name" value="DNA methylase specificity domain"/>
    <property type="match status" value="2"/>
</dbReference>
<accession>A0A218P922</accession>
<dbReference type="EMBL" id="CP015102">
    <property type="protein sequence ID" value="ASJ07273.1"/>
    <property type="molecule type" value="Genomic_DNA"/>
</dbReference>
<dbReference type="Pfam" id="PF01420">
    <property type="entry name" value="Methylase_S"/>
    <property type="match status" value="1"/>
</dbReference>
<dbReference type="KEGG" id="tpaf:A3L08_08045"/>
<evidence type="ECO:0000259" key="4">
    <source>
        <dbReference type="Pfam" id="PF01420"/>
    </source>
</evidence>
<proteinExistence type="inferred from homology"/>
<dbReference type="InterPro" id="IPR000055">
    <property type="entry name" value="Restrct_endonuc_typeI_TRD"/>
</dbReference>
<dbReference type="GeneID" id="33316214"/>
<organism evidence="5 6">
    <name type="scientific">Thermococcus pacificus</name>
    <dbReference type="NCBI Taxonomy" id="71998"/>
    <lineage>
        <taxon>Archaea</taxon>
        <taxon>Methanobacteriati</taxon>
        <taxon>Methanobacteriota</taxon>
        <taxon>Thermococci</taxon>
        <taxon>Thermococcales</taxon>
        <taxon>Thermococcaceae</taxon>
        <taxon>Thermococcus</taxon>
    </lineage>
</organism>
<dbReference type="Proteomes" id="UP000197418">
    <property type="component" value="Chromosome"/>
</dbReference>
<protein>
    <recommendedName>
        <fullName evidence="4">Type I restriction modification DNA specificity domain-containing protein</fullName>
    </recommendedName>
</protein>
<keyword evidence="2" id="KW-0680">Restriction system</keyword>
<sequence>MRAISNISVVLNLQELKRNYRADPYSAHPKKVKGIEHLNQIAKEYGYDIVPLVELLKLPPSSGRSGLPLSQNGDVKIVKPANLTSLFFVDLTNCETTTEEAYNASEKGRLQNEDILVLSAAHAEGYIGTNTSIVRLDKNERAICIGELIRLRPDTSKINPYYLTLYLNSAIGKYLLNYSVRGQTVHLYPKDIEDLPVLLPPREIQDSIGNKLKEAIDKKIEAEEKRREIQEIFKQNLGDIDFEKLGGYTYKFSQVLEYERLDPHFYFPGFLKVLDLLKNSGLKIEKMSKLVEFSRETINPSEIDEFIYVEIADVDITYGFISSHSVVKGSNAPSRARKIIRKDALLIPLTRPYRGAIAVVDSRYDGAIATTGFSVSYPKPNSPVDSYYLCAFLKSKYGLIQLTQRMSNANYPAVLEKDISEILVPILSANDMRTISDKMKNIINNLLLSKQLHSQAMEELNRLLGLKSVGDES</sequence>
<dbReference type="Gene3D" id="3.90.220.20">
    <property type="entry name" value="DNA methylase specificity domains"/>
    <property type="match status" value="3"/>
</dbReference>
<dbReference type="GO" id="GO:0003677">
    <property type="term" value="F:DNA binding"/>
    <property type="evidence" value="ECO:0007669"/>
    <property type="project" value="UniProtKB-KW"/>
</dbReference>
<keyword evidence="3" id="KW-0238">DNA-binding</keyword>
<dbReference type="OrthoDB" id="84651at2157"/>